<dbReference type="SUPFAM" id="SSF53167">
    <property type="entry name" value="Purine and uridine phosphorylases"/>
    <property type="match status" value="1"/>
</dbReference>
<feature type="domain" description="Nucleoside phosphorylase" evidence="4">
    <location>
        <begin position="77"/>
        <end position="227"/>
    </location>
</feature>
<dbReference type="CDD" id="cd09007">
    <property type="entry name" value="NP-I_spr0068"/>
    <property type="match status" value="1"/>
</dbReference>
<dbReference type="RefSeq" id="WP_187024212.1">
    <property type="nucleotide sequence ID" value="NZ_JACOPB010000020.1"/>
</dbReference>
<dbReference type="Proteomes" id="UP000634672">
    <property type="component" value="Unassembled WGS sequence"/>
</dbReference>
<name>A0ABR7HEJ7_9FIRM</name>
<evidence type="ECO:0000256" key="2">
    <source>
        <dbReference type="ARBA" id="ARBA00021980"/>
    </source>
</evidence>
<dbReference type="EC" id="2.4.2.3" evidence="1"/>
<organism evidence="5 6">
    <name type="scientific">Hungatella hominis</name>
    <dbReference type="NCBI Taxonomy" id="2763050"/>
    <lineage>
        <taxon>Bacteria</taxon>
        <taxon>Bacillati</taxon>
        <taxon>Bacillota</taxon>
        <taxon>Clostridia</taxon>
        <taxon>Lachnospirales</taxon>
        <taxon>Lachnospiraceae</taxon>
        <taxon>Hungatella</taxon>
    </lineage>
</organism>
<proteinExistence type="predicted"/>
<evidence type="ECO:0000313" key="5">
    <source>
        <dbReference type="EMBL" id="MBC5711624.1"/>
    </source>
</evidence>
<dbReference type="PANTHER" id="PTHR43691:SF11">
    <property type="entry name" value="FI09636P-RELATED"/>
    <property type="match status" value="1"/>
</dbReference>
<dbReference type="PANTHER" id="PTHR43691">
    <property type="entry name" value="URIDINE PHOSPHORYLASE"/>
    <property type="match status" value="1"/>
</dbReference>
<dbReference type="InterPro" id="IPR000845">
    <property type="entry name" value="Nucleoside_phosphorylase_d"/>
</dbReference>
<gene>
    <name evidence="5" type="ORF">H8S75_27230</name>
</gene>
<keyword evidence="6" id="KW-1185">Reference proteome</keyword>
<evidence type="ECO:0000256" key="1">
    <source>
        <dbReference type="ARBA" id="ARBA00011888"/>
    </source>
</evidence>
<evidence type="ECO:0000256" key="3">
    <source>
        <dbReference type="ARBA" id="ARBA00048447"/>
    </source>
</evidence>
<evidence type="ECO:0000313" key="6">
    <source>
        <dbReference type="Proteomes" id="UP000634672"/>
    </source>
</evidence>
<dbReference type="Gene3D" id="3.40.50.1580">
    <property type="entry name" value="Nucleoside phosphorylase domain"/>
    <property type="match status" value="1"/>
</dbReference>
<dbReference type="InterPro" id="IPR035994">
    <property type="entry name" value="Nucleoside_phosphorylase_sf"/>
</dbReference>
<dbReference type="Pfam" id="PF01048">
    <property type="entry name" value="PNP_UDP_1"/>
    <property type="match status" value="1"/>
</dbReference>
<dbReference type="EMBL" id="JACOPB010000020">
    <property type="protein sequence ID" value="MBC5711624.1"/>
    <property type="molecule type" value="Genomic_DNA"/>
</dbReference>
<sequence length="259" mass="29073">MKWKLPDDSTAPVITAEEHVKSRHIKKESCMLPETCVIFEIGMALKFVEANFKTITLLETLPCFLEGYECISIEGHEGVCFTRGGYGAPAAVDTLETVRALGVKRVIVVGMCGGFSDSINVCNVLIPHKILCEEGTSFHYFDNIEFVEPDRSLYNKGRAYFSNAFEVLTDDAVTSDAFYRQTYAKEAKWREKGCVAVDMESSALLSVSKYYSIPAVSILLCSDKHPLSENDVKWDWGNLGFKETREEFVRQSVNFALQL</sequence>
<accession>A0ABR7HEJ7</accession>
<reference evidence="5 6" key="1">
    <citation type="submission" date="2020-08" db="EMBL/GenBank/DDBJ databases">
        <title>Genome public.</title>
        <authorList>
            <person name="Liu C."/>
            <person name="Sun Q."/>
        </authorList>
    </citation>
    <scope>NUCLEOTIDE SEQUENCE [LARGE SCALE GENOMIC DNA]</scope>
    <source>
        <strain evidence="5 6">NSJ-66</strain>
    </source>
</reference>
<comment type="catalytic activity">
    <reaction evidence="3">
        <text>uridine + phosphate = alpha-D-ribose 1-phosphate + uracil</text>
        <dbReference type="Rhea" id="RHEA:24388"/>
        <dbReference type="ChEBI" id="CHEBI:16704"/>
        <dbReference type="ChEBI" id="CHEBI:17568"/>
        <dbReference type="ChEBI" id="CHEBI:43474"/>
        <dbReference type="ChEBI" id="CHEBI:57720"/>
        <dbReference type="EC" id="2.4.2.3"/>
    </reaction>
</comment>
<evidence type="ECO:0000259" key="4">
    <source>
        <dbReference type="Pfam" id="PF01048"/>
    </source>
</evidence>
<protein>
    <recommendedName>
        <fullName evidence="2">Uridine phosphorylase</fullName>
        <ecNumber evidence="1">2.4.2.3</ecNumber>
    </recommendedName>
</protein>
<comment type="caution">
    <text evidence="5">The sequence shown here is derived from an EMBL/GenBank/DDBJ whole genome shotgun (WGS) entry which is preliminary data.</text>
</comment>